<dbReference type="Gene3D" id="3.60.10.10">
    <property type="entry name" value="Endonuclease/exonuclease/phosphatase"/>
    <property type="match status" value="1"/>
</dbReference>
<dbReference type="EMBL" id="JAZDWU010000008">
    <property type="protein sequence ID" value="KAK9994752.1"/>
    <property type="molecule type" value="Genomic_DNA"/>
</dbReference>
<evidence type="ECO:0000313" key="2">
    <source>
        <dbReference type="EMBL" id="KAK9994752.1"/>
    </source>
</evidence>
<reference evidence="2 3" key="1">
    <citation type="submission" date="2024-01" db="EMBL/GenBank/DDBJ databases">
        <title>A telomere-to-telomere, gap-free genome of sweet tea (Lithocarpus litseifolius).</title>
        <authorList>
            <person name="Zhou J."/>
        </authorList>
    </citation>
    <scope>NUCLEOTIDE SEQUENCE [LARGE SCALE GENOMIC DNA]</scope>
    <source>
        <strain evidence="2">Zhou-2022a</strain>
        <tissue evidence="2">Leaf</tissue>
    </source>
</reference>
<gene>
    <name evidence="2" type="ORF">SO802_024455</name>
</gene>
<keyword evidence="3" id="KW-1185">Reference proteome</keyword>
<evidence type="ECO:0000259" key="1">
    <source>
        <dbReference type="Pfam" id="PF03372"/>
    </source>
</evidence>
<feature type="domain" description="Endonuclease/exonuclease/phosphatase" evidence="1">
    <location>
        <begin position="6"/>
        <end position="209"/>
    </location>
</feature>
<protein>
    <recommendedName>
        <fullName evidence="1">Endonuclease/exonuclease/phosphatase domain-containing protein</fullName>
    </recommendedName>
</protein>
<organism evidence="2 3">
    <name type="scientific">Lithocarpus litseifolius</name>
    <dbReference type="NCBI Taxonomy" id="425828"/>
    <lineage>
        <taxon>Eukaryota</taxon>
        <taxon>Viridiplantae</taxon>
        <taxon>Streptophyta</taxon>
        <taxon>Embryophyta</taxon>
        <taxon>Tracheophyta</taxon>
        <taxon>Spermatophyta</taxon>
        <taxon>Magnoliopsida</taxon>
        <taxon>eudicotyledons</taxon>
        <taxon>Gunneridae</taxon>
        <taxon>Pentapetalae</taxon>
        <taxon>rosids</taxon>
        <taxon>fabids</taxon>
        <taxon>Fagales</taxon>
        <taxon>Fagaceae</taxon>
        <taxon>Lithocarpus</taxon>
    </lineage>
</organism>
<dbReference type="Proteomes" id="UP001459277">
    <property type="component" value="Unassembled WGS sequence"/>
</dbReference>
<name>A0AAW2C9G4_9ROSI</name>
<dbReference type="AlphaFoldDB" id="A0AAW2C9G4"/>
<dbReference type="SUPFAM" id="SSF56219">
    <property type="entry name" value="DNase I-like"/>
    <property type="match status" value="1"/>
</dbReference>
<dbReference type="InterPro" id="IPR005135">
    <property type="entry name" value="Endo/exonuclease/phosphatase"/>
</dbReference>
<proteinExistence type="predicted"/>
<dbReference type="GO" id="GO:0003824">
    <property type="term" value="F:catalytic activity"/>
    <property type="evidence" value="ECO:0007669"/>
    <property type="project" value="InterPro"/>
</dbReference>
<evidence type="ECO:0000313" key="3">
    <source>
        <dbReference type="Proteomes" id="UP001459277"/>
    </source>
</evidence>
<dbReference type="PANTHER" id="PTHR35218">
    <property type="entry name" value="RNASE H DOMAIN-CONTAINING PROTEIN"/>
    <property type="match status" value="1"/>
</dbReference>
<dbReference type="Pfam" id="PF03372">
    <property type="entry name" value="Exo_endo_phos"/>
    <property type="match status" value="1"/>
</dbReference>
<dbReference type="PANTHER" id="PTHR35218:SF9">
    <property type="entry name" value="ENDONUCLEASE_EXONUCLEASE_PHOSPHATASE DOMAIN-CONTAINING PROTEIN"/>
    <property type="match status" value="1"/>
</dbReference>
<dbReference type="InterPro" id="IPR036691">
    <property type="entry name" value="Endo/exonu/phosph_ase_sf"/>
</dbReference>
<sequence>MNIIIWNCRGVLKPSFKKRVGDLVQNHNPAILVVMETRVGGDKAREITNLLPFDGAIHTNTIGYAGGLWVLWNTDRVEIALLSKTEQEIHTEVKVRLTNLSWILSAVYASPRNAERQVLWENLMSVADLHNMPWVIAGDFNEPLLSEDKFGGRAVSVNRSLLFKECLDKCNMLDIGFAGPRFTWSNRREVQALIQERIDRFFVNPSWCVMYPNAKITHLTRCHSDHCPVLLEMQPRIQNGRSRPFRF</sequence>
<comment type="caution">
    <text evidence="2">The sequence shown here is derived from an EMBL/GenBank/DDBJ whole genome shotgun (WGS) entry which is preliminary data.</text>
</comment>
<accession>A0AAW2C9G4</accession>